<reference evidence="10" key="1">
    <citation type="journal article" date="2023" name="Nat. Commun.">
        <title>Diploid and tetraploid genomes of Acorus and the evolution of monocots.</title>
        <authorList>
            <person name="Ma L."/>
            <person name="Liu K.W."/>
            <person name="Li Z."/>
            <person name="Hsiao Y.Y."/>
            <person name="Qi Y."/>
            <person name="Fu T."/>
            <person name="Tang G.D."/>
            <person name="Zhang D."/>
            <person name="Sun W.H."/>
            <person name="Liu D.K."/>
            <person name="Li Y."/>
            <person name="Chen G.Z."/>
            <person name="Liu X.D."/>
            <person name="Liao X.Y."/>
            <person name="Jiang Y.T."/>
            <person name="Yu X."/>
            <person name="Hao Y."/>
            <person name="Huang J."/>
            <person name="Zhao X.W."/>
            <person name="Ke S."/>
            <person name="Chen Y.Y."/>
            <person name="Wu W.L."/>
            <person name="Hsu J.L."/>
            <person name="Lin Y.F."/>
            <person name="Huang M.D."/>
            <person name="Li C.Y."/>
            <person name="Huang L."/>
            <person name="Wang Z.W."/>
            <person name="Zhao X."/>
            <person name="Zhong W.Y."/>
            <person name="Peng D.H."/>
            <person name="Ahmad S."/>
            <person name="Lan S."/>
            <person name="Zhang J.S."/>
            <person name="Tsai W.C."/>
            <person name="Van de Peer Y."/>
            <person name="Liu Z.J."/>
        </authorList>
    </citation>
    <scope>NUCLEOTIDE SEQUENCE</scope>
    <source>
        <strain evidence="10">CP</strain>
    </source>
</reference>
<dbReference type="PROSITE" id="PS51698">
    <property type="entry name" value="U_BOX"/>
    <property type="match status" value="1"/>
</dbReference>
<dbReference type="Pfam" id="PF04564">
    <property type="entry name" value="U-box"/>
    <property type="match status" value="1"/>
</dbReference>
<feature type="compositionally biased region" description="Polar residues" evidence="8">
    <location>
        <begin position="8"/>
        <end position="21"/>
    </location>
</feature>
<dbReference type="Proteomes" id="UP001180020">
    <property type="component" value="Unassembled WGS sequence"/>
</dbReference>
<reference evidence="10" key="2">
    <citation type="submission" date="2023-06" db="EMBL/GenBank/DDBJ databases">
        <authorList>
            <person name="Ma L."/>
            <person name="Liu K.-W."/>
            <person name="Li Z."/>
            <person name="Hsiao Y.-Y."/>
            <person name="Qi Y."/>
            <person name="Fu T."/>
            <person name="Tang G."/>
            <person name="Zhang D."/>
            <person name="Sun W.-H."/>
            <person name="Liu D.-K."/>
            <person name="Li Y."/>
            <person name="Chen G.-Z."/>
            <person name="Liu X.-D."/>
            <person name="Liao X.-Y."/>
            <person name="Jiang Y.-T."/>
            <person name="Yu X."/>
            <person name="Hao Y."/>
            <person name="Huang J."/>
            <person name="Zhao X.-W."/>
            <person name="Ke S."/>
            <person name="Chen Y.-Y."/>
            <person name="Wu W.-L."/>
            <person name="Hsu J.-L."/>
            <person name="Lin Y.-F."/>
            <person name="Huang M.-D."/>
            <person name="Li C.-Y."/>
            <person name="Huang L."/>
            <person name="Wang Z.-W."/>
            <person name="Zhao X."/>
            <person name="Zhong W.-Y."/>
            <person name="Peng D.-H."/>
            <person name="Ahmad S."/>
            <person name="Lan S."/>
            <person name="Zhang J.-S."/>
            <person name="Tsai W.-C."/>
            <person name="Van De Peer Y."/>
            <person name="Liu Z.-J."/>
        </authorList>
    </citation>
    <scope>NUCLEOTIDE SEQUENCE</scope>
    <source>
        <strain evidence="10">CP</strain>
        <tissue evidence="10">Leaves</tissue>
    </source>
</reference>
<dbReference type="PANTHER" id="PTHR22849:SF163">
    <property type="entry name" value="U-BOX DOMAIN-CONTAINING PROTEIN"/>
    <property type="match status" value="1"/>
</dbReference>
<sequence>MRTKTRDININTSSTTKTMENPSSPPSSTIPSFFRCPISLDVMRSPVSLCTGVTYDRSSIQQWLDSGNNTCPATMQVLPSKDFIPNLTLHRLINLWSSSPSPSSSPRLPPLPDLLRDLQSSTTTNTHHLLSSLSSFAASSDCNRASLSLSPCPSVLLSLLARHGNDDGDLSVLAGAARVLSLLNLTDPIPETPPIARALSRLLRAGSPDSRVDAARVLDSLARSSPDARLALASSDYGLLPLLLRMLDETHTPSAAVDAALACLITLSAPRRARAQVVRLGVVPKLTRILLSELPAETVERALKLMETASTCTEGRAAICGEEGCVGAVLGRVLKGSAAATEHATVVLWSVCCLFWDKRARDAVAMGGNGSTKMLLLMQGSFSPAVREMAGDLLKIFRVSNPKCGITGYETKTTHIMPF</sequence>
<dbReference type="InterPro" id="IPR045210">
    <property type="entry name" value="RING-Ubox_PUB"/>
</dbReference>
<dbReference type="PANTHER" id="PTHR22849">
    <property type="entry name" value="WDSAM1 PROTEIN"/>
    <property type="match status" value="1"/>
</dbReference>
<evidence type="ECO:0000256" key="6">
    <source>
        <dbReference type="ARBA" id="ARBA00022786"/>
    </source>
</evidence>
<dbReference type="Gene3D" id="3.30.40.10">
    <property type="entry name" value="Zinc/RING finger domain, C3HC4 (zinc finger)"/>
    <property type="match status" value="1"/>
</dbReference>
<comment type="catalytic activity">
    <reaction evidence="1 7">
        <text>S-ubiquitinyl-[E2 ubiquitin-conjugating enzyme]-L-cysteine + [acceptor protein]-L-lysine = [E2 ubiquitin-conjugating enzyme]-L-cysteine + N(6)-ubiquitinyl-[acceptor protein]-L-lysine.</text>
        <dbReference type="EC" id="2.3.2.27"/>
    </reaction>
</comment>
<dbReference type="SUPFAM" id="SSF48371">
    <property type="entry name" value="ARM repeat"/>
    <property type="match status" value="1"/>
</dbReference>
<dbReference type="Pfam" id="PF25598">
    <property type="entry name" value="ARM_PUB"/>
    <property type="match status" value="1"/>
</dbReference>
<evidence type="ECO:0000256" key="3">
    <source>
        <dbReference type="ARBA" id="ARBA00004906"/>
    </source>
</evidence>
<evidence type="ECO:0000259" key="9">
    <source>
        <dbReference type="PROSITE" id="PS51698"/>
    </source>
</evidence>
<dbReference type="CDD" id="cd16664">
    <property type="entry name" value="RING-Ubox_PUB"/>
    <property type="match status" value="1"/>
</dbReference>
<dbReference type="InterPro" id="IPR013083">
    <property type="entry name" value="Znf_RING/FYVE/PHD"/>
</dbReference>
<dbReference type="EC" id="2.3.2.27" evidence="7"/>
<dbReference type="InterPro" id="IPR003613">
    <property type="entry name" value="Ubox_domain"/>
</dbReference>
<dbReference type="InterPro" id="IPR045185">
    <property type="entry name" value="PUB22/23/24-like"/>
</dbReference>
<accession>A0AAV9DK53</accession>
<dbReference type="SUPFAM" id="SSF57850">
    <property type="entry name" value="RING/U-box"/>
    <property type="match status" value="1"/>
</dbReference>
<protein>
    <recommendedName>
        <fullName evidence="7 9">U-box domain-containing protein</fullName>
        <ecNumber evidence="7">2.3.2.27</ecNumber>
    </recommendedName>
    <alternativeName>
        <fullName evidence="7">RING-type E3 ubiquitin transferase PUB</fullName>
    </alternativeName>
</protein>
<keyword evidence="4 7" id="KW-0808">Transferase</keyword>
<evidence type="ECO:0000313" key="10">
    <source>
        <dbReference type="EMBL" id="KAK1300638.1"/>
    </source>
</evidence>
<comment type="caution">
    <text evidence="10">The sequence shown here is derived from an EMBL/GenBank/DDBJ whole genome shotgun (WGS) entry which is preliminary data.</text>
</comment>
<evidence type="ECO:0000256" key="4">
    <source>
        <dbReference type="ARBA" id="ARBA00022679"/>
    </source>
</evidence>
<dbReference type="SMART" id="SM00504">
    <property type="entry name" value="Ubox"/>
    <property type="match status" value="1"/>
</dbReference>
<comment type="function">
    <text evidence="2 7">Functions as an E3 ubiquitin ligase.</text>
</comment>
<keyword evidence="11" id="KW-1185">Reference proteome</keyword>
<keyword evidence="5" id="KW-0677">Repeat</keyword>
<dbReference type="GO" id="GO:0061630">
    <property type="term" value="F:ubiquitin protein ligase activity"/>
    <property type="evidence" value="ECO:0007669"/>
    <property type="project" value="UniProtKB-UniRule"/>
</dbReference>
<gene>
    <name evidence="10" type="primary">PUB28</name>
    <name evidence="10" type="ORF">QJS10_CPB13g01443</name>
</gene>
<keyword evidence="6 7" id="KW-0833">Ubl conjugation pathway</keyword>
<evidence type="ECO:0000313" key="11">
    <source>
        <dbReference type="Proteomes" id="UP001180020"/>
    </source>
</evidence>
<dbReference type="InterPro" id="IPR058678">
    <property type="entry name" value="ARM_PUB"/>
</dbReference>
<evidence type="ECO:0000256" key="7">
    <source>
        <dbReference type="RuleBase" id="RU369093"/>
    </source>
</evidence>
<comment type="pathway">
    <text evidence="3 7">Protein modification; protein ubiquitination.</text>
</comment>
<evidence type="ECO:0000256" key="5">
    <source>
        <dbReference type="ARBA" id="ARBA00022737"/>
    </source>
</evidence>
<dbReference type="AlphaFoldDB" id="A0AAV9DK53"/>
<organism evidence="10 11">
    <name type="scientific">Acorus calamus</name>
    <name type="common">Sweet flag</name>
    <dbReference type="NCBI Taxonomy" id="4465"/>
    <lineage>
        <taxon>Eukaryota</taxon>
        <taxon>Viridiplantae</taxon>
        <taxon>Streptophyta</taxon>
        <taxon>Embryophyta</taxon>
        <taxon>Tracheophyta</taxon>
        <taxon>Spermatophyta</taxon>
        <taxon>Magnoliopsida</taxon>
        <taxon>Liliopsida</taxon>
        <taxon>Acoraceae</taxon>
        <taxon>Acorus</taxon>
    </lineage>
</organism>
<feature type="domain" description="U-box" evidence="9">
    <location>
        <begin position="29"/>
        <end position="103"/>
    </location>
</feature>
<dbReference type="Gene3D" id="1.25.10.10">
    <property type="entry name" value="Leucine-rich Repeat Variant"/>
    <property type="match status" value="1"/>
</dbReference>
<proteinExistence type="predicted"/>
<evidence type="ECO:0000256" key="2">
    <source>
        <dbReference type="ARBA" id="ARBA00003861"/>
    </source>
</evidence>
<name>A0AAV9DK53_ACOCL</name>
<feature type="region of interest" description="Disordered" evidence="8">
    <location>
        <begin position="1"/>
        <end position="28"/>
    </location>
</feature>
<dbReference type="InterPro" id="IPR016024">
    <property type="entry name" value="ARM-type_fold"/>
</dbReference>
<dbReference type="GO" id="GO:0016567">
    <property type="term" value="P:protein ubiquitination"/>
    <property type="evidence" value="ECO:0007669"/>
    <property type="project" value="UniProtKB-UniRule"/>
</dbReference>
<dbReference type="FunFam" id="3.30.40.10:FF:000502">
    <property type="entry name" value="RING-type E3 ubiquitin transferase"/>
    <property type="match status" value="1"/>
</dbReference>
<evidence type="ECO:0000256" key="8">
    <source>
        <dbReference type="SAM" id="MobiDB-lite"/>
    </source>
</evidence>
<evidence type="ECO:0000256" key="1">
    <source>
        <dbReference type="ARBA" id="ARBA00000900"/>
    </source>
</evidence>
<dbReference type="EMBL" id="JAUJYO010000013">
    <property type="protein sequence ID" value="KAK1300638.1"/>
    <property type="molecule type" value="Genomic_DNA"/>
</dbReference>
<dbReference type="InterPro" id="IPR011989">
    <property type="entry name" value="ARM-like"/>
</dbReference>